<reference evidence="4" key="1">
    <citation type="journal article" date="2019" name="Int. J. Syst. Evol. Microbiol.">
        <title>The Global Catalogue of Microorganisms (GCM) 10K type strain sequencing project: providing services to taxonomists for standard genome sequencing and annotation.</title>
        <authorList>
            <consortium name="The Broad Institute Genomics Platform"/>
            <consortium name="The Broad Institute Genome Sequencing Center for Infectious Disease"/>
            <person name="Wu L."/>
            <person name="Ma J."/>
        </authorList>
    </citation>
    <scope>NUCLEOTIDE SEQUENCE [LARGE SCALE GENOMIC DNA]</scope>
    <source>
        <strain evidence="4">TBRC 1276</strain>
    </source>
</reference>
<dbReference type="Gene3D" id="1.10.260.40">
    <property type="entry name" value="lambda repressor-like DNA-binding domains"/>
    <property type="match status" value="1"/>
</dbReference>
<dbReference type="InterPro" id="IPR010982">
    <property type="entry name" value="Lambda_DNA-bd_dom_sf"/>
</dbReference>
<evidence type="ECO:0000256" key="1">
    <source>
        <dbReference type="SAM" id="MobiDB-lite"/>
    </source>
</evidence>
<dbReference type="SUPFAM" id="SSF47413">
    <property type="entry name" value="lambda repressor-like DNA-binding domains"/>
    <property type="match status" value="1"/>
</dbReference>
<evidence type="ECO:0000313" key="4">
    <source>
        <dbReference type="Proteomes" id="UP001595851"/>
    </source>
</evidence>
<dbReference type="Pfam" id="PF19054">
    <property type="entry name" value="DUF5753"/>
    <property type="match status" value="1"/>
</dbReference>
<dbReference type="InterPro" id="IPR043917">
    <property type="entry name" value="DUF5753"/>
</dbReference>
<dbReference type="Pfam" id="PF13560">
    <property type="entry name" value="HTH_31"/>
    <property type="match status" value="1"/>
</dbReference>
<dbReference type="EMBL" id="JBHSBI010000008">
    <property type="protein sequence ID" value="MFC4009134.1"/>
    <property type="molecule type" value="Genomic_DNA"/>
</dbReference>
<keyword evidence="4" id="KW-1185">Reference proteome</keyword>
<protein>
    <submittedName>
        <fullName evidence="3">Helix-turn-helix domain-containing protein</fullName>
    </submittedName>
</protein>
<dbReference type="SMART" id="SM00530">
    <property type="entry name" value="HTH_XRE"/>
    <property type="match status" value="1"/>
</dbReference>
<feature type="domain" description="HTH cro/C1-type" evidence="2">
    <location>
        <begin position="37"/>
        <end position="90"/>
    </location>
</feature>
<feature type="region of interest" description="Disordered" evidence="1">
    <location>
        <begin position="1"/>
        <end position="20"/>
    </location>
</feature>
<accession>A0ABV8GAG2</accession>
<dbReference type="InterPro" id="IPR001387">
    <property type="entry name" value="Cro/C1-type_HTH"/>
</dbReference>
<dbReference type="Proteomes" id="UP001595851">
    <property type="component" value="Unassembled WGS sequence"/>
</dbReference>
<evidence type="ECO:0000313" key="3">
    <source>
        <dbReference type="EMBL" id="MFC4009134.1"/>
    </source>
</evidence>
<name>A0ABV8GAG2_9ACTN</name>
<dbReference type="CDD" id="cd00093">
    <property type="entry name" value="HTH_XRE"/>
    <property type="match status" value="1"/>
</dbReference>
<dbReference type="RefSeq" id="WP_379529194.1">
    <property type="nucleotide sequence ID" value="NZ_JBHSBI010000008.1"/>
</dbReference>
<organism evidence="3 4">
    <name type="scientific">Nonomuraea purpurea</name>
    <dbReference type="NCBI Taxonomy" id="1849276"/>
    <lineage>
        <taxon>Bacteria</taxon>
        <taxon>Bacillati</taxon>
        <taxon>Actinomycetota</taxon>
        <taxon>Actinomycetes</taxon>
        <taxon>Streptosporangiales</taxon>
        <taxon>Streptosporangiaceae</taxon>
        <taxon>Nonomuraea</taxon>
    </lineage>
</organism>
<evidence type="ECO:0000259" key="2">
    <source>
        <dbReference type="PROSITE" id="PS50943"/>
    </source>
</evidence>
<proteinExistence type="predicted"/>
<gene>
    <name evidence="3" type="ORF">ACFOY2_18015</name>
</gene>
<comment type="caution">
    <text evidence="3">The sequence shown here is derived from an EMBL/GenBank/DDBJ whole genome shotgun (WGS) entry which is preliminary data.</text>
</comment>
<dbReference type="PROSITE" id="PS50943">
    <property type="entry name" value="HTH_CROC1"/>
    <property type="match status" value="1"/>
</dbReference>
<sequence>MPTTGQVGDPTELSVGELGDSPWSGPTVIRILVGGRLRELREARGISREDAGYHIRGSHSKISRMEVGRTSFKVRDVADLLTLYGVTGEAERASLLAMVDQANSPSWWHEYRDVIPEWLEPYLGLEQDAVLIRTHEVQFVPGLLQTEDYARAVIANGSEGGTSDQVERRVAVRMRRRRILDGPTPCKFWVVLDESALHRQVGSEKIMRAQLDHLAAMAALPHITVQVLPLAGGAPAGGVGPVTILRFAPPQLGDVVYLEHLASAQYLTKDGAAGPYQHLMNTLGVHAAPATDTPAILARIGDAP</sequence>